<reference evidence="2" key="1">
    <citation type="journal article" date="2019" name="Int. J. Syst. Evol. Microbiol.">
        <title>The Global Catalogue of Microorganisms (GCM) 10K type strain sequencing project: providing services to taxonomists for standard genome sequencing and annotation.</title>
        <authorList>
            <consortium name="The Broad Institute Genomics Platform"/>
            <consortium name="The Broad Institute Genome Sequencing Center for Infectious Disease"/>
            <person name="Wu L."/>
            <person name="Ma J."/>
        </authorList>
    </citation>
    <scope>NUCLEOTIDE SEQUENCE [LARGE SCALE GENOMIC DNA]</scope>
    <source>
        <strain evidence="2">KCTC 32255</strain>
    </source>
</reference>
<evidence type="ECO:0000313" key="1">
    <source>
        <dbReference type="EMBL" id="MFC6870785.1"/>
    </source>
</evidence>
<dbReference type="EMBL" id="JBHSXX010000001">
    <property type="protein sequence ID" value="MFC6870785.1"/>
    <property type="molecule type" value="Genomic_DNA"/>
</dbReference>
<keyword evidence="2" id="KW-1185">Reference proteome</keyword>
<accession>A0ABW2C8D5</accession>
<gene>
    <name evidence="1" type="ORF">ACFQGD_27010</name>
</gene>
<proteinExistence type="predicted"/>
<protein>
    <recommendedName>
        <fullName evidence="3">Lipoprotein</fullName>
    </recommendedName>
</protein>
<dbReference type="RefSeq" id="WP_345393646.1">
    <property type="nucleotide sequence ID" value="NZ_BAABLA010000020.1"/>
</dbReference>
<dbReference type="PROSITE" id="PS51257">
    <property type="entry name" value="PROKAR_LIPOPROTEIN"/>
    <property type="match status" value="1"/>
</dbReference>
<sequence length="184" mass="19199">MMRRLCHAVVVIFAVGMLGSCSSGEEPSRHERAIAWADQVCDSIRAGGEALSALPKIDPAAPAKSKRKVLGYLDTVASALDDMSNDLHAAGTPPVTGGMATYGSAMATIEDLTAAVDDATTRLRATEVRDRESLTKALRAVGTVFTKVGNSTGPAGELRENPELREVLADAERCDGIESVTAAG</sequence>
<name>A0ABW2C8D5_9PSEU</name>
<organism evidence="1 2">
    <name type="scientific">Haloechinothrix salitolerans</name>
    <dbReference type="NCBI Taxonomy" id="926830"/>
    <lineage>
        <taxon>Bacteria</taxon>
        <taxon>Bacillati</taxon>
        <taxon>Actinomycetota</taxon>
        <taxon>Actinomycetes</taxon>
        <taxon>Pseudonocardiales</taxon>
        <taxon>Pseudonocardiaceae</taxon>
        <taxon>Haloechinothrix</taxon>
    </lineage>
</organism>
<evidence type="ECO:0008006" key="3">
    <source>
        <dbReference type="Google" id="ProtNLM"/>
    </source>
</evidence>
<dbReference type="Proteomes" id="UP001596337">
    <property type="component" value="Unassembled WGS sequence"/>
</dbReference>
<comment type="caution">
    <text evidence="1">The sequence shown here is derived from an EMBL/GenBank/DDBJ whole genome shotgun (WGS) entry which is preliminary data.</text>
</comment>
<evidence type="ECO:0000313" key="2">
    <source>
        <dbReference type="Proteomes" id="UP001596337"/>
    </source>
</evidence>